<dbReference type="Proteomes" id="UP001060215">
    <property type="component" value="Chromosome 14"/>
</dbReference>
<reference evidence="1 2" key="1">
    <citation type="journal article" date="2022" name="Plant J.">
        <title>Chromosome-level genome of Camellia lanceoleosa provides a valuable resource for understanding genome evolution and self-incompatibility.</title>
        <authorList>
            <person name="Gong W."/>
            <person name="Xiao S."/>
            <person name="Wang L."/>
            <person name="Liao Z."/>
            <person name="Chang Y."/>
            <person name="Mo W."/>
            <person name="Hu G."/>
            <person name="Li W."/>
            <person name="Zhao G."/>
            <person name="Zhu H."/>
            <person name="Hu X."/>
            <person name="Ji K."/>
            <person name="Xiang X."/>
            <person name="Song Q."/>
            <person name="Yuan D."/>
            <person name="Jin S."/>
            <person name="Zhang L."/>
        </authorList>
    </citation>
    <scope>NUCLEOTIDE SEQUENCE [LARGE SCALE GENOMIC DNA]</scope>
    <source>
        <strain evidence="1">SQ_2022a</strain>
    </source>
</reference>
<sequence length="634" mass="71567">MLMVGDFNLNSMQGCTDSVKDILKQTMVSQEVMFRKQVHELHHLYRIQKSLMEDFGWKELDDGYNLWKASTQSTLGPFVNPIQYSPLAKEKNFCRSTMVSSTQFENRGFLEDNHSDYCSLQQRSFDLHFPADKYVNRVDKDFSDKGNDWNLKTPIALSHRFHNENASSLEELNLTLSIGGSNRIKDDRKRSWYEKLFHFSPHHVIDLEESTDVVSNEDAKSVSSFSHAALITGDKHDSRISVQSNQVSTNSVKKDLSHGAPVNCSLIDGSESYEEQNSFNQGFGDIKCNDMFTKGKSAAPYEAFDLNKIHVDESAIEPCPIDLEPVSGPLSEICEDFGSDHRNSGNGNIDLLLKFPKGNYTDLTTAEVNENCEEELVFSYPRRNGNTVEDGNSNKSSTSCEFDCIVDDSSSGAKTMQSGTDLGGSNISTLNHFSESQSSQVAETQSGEQDLRSSDNSELKHQCCNKKEESAGEDVLIQNAAEVLICFSFGSSMRNQDCGTKEGSRSNEIENEGRDRPQYSLDSYESIVLKLPESSVDDYCVSSKSFEVDELDNKDCRSKLRRGRRLKDFQRDVLPSLASLSEHEICEDINIMETVIRSREYKRMRSKMAGGGKWFAPVRSRRSRLNYVGRRYYS</sequence>
<evidence type="ECO:0000313" key="1">
    <source>
        <dbReference type="EMBL" id="KAI7987400.1"/>
    </source>
</evidence>
<protein>
    <submittedName>
        <fullName evidence="1">Uncharacterized protein</fullName>
    </submittedName>
</protein>
<proteinExistence type="predicted"/>
<accession>A0ACC0FGG8</accession>
<comment type="caution">
    <text evidence="1">The sequence shown here is derived from an EMBL/GenBank/DDBJ whole genome shotgun (WGS) entry which is preliminary data.</text>
</comment>
<name>A0ACC0FGG8_9ERIC</name>
<organism evidence="1 2">
    <name type="scientific">Camellia lanceoleosa</name>
    <dbReference type="NCBI Taxonomy" id="1840588"/>
    <lineage>
        <taxon>Eukaryota</taxon>
        <taxon>Viridiplantae</taxon>
        <taxon>Streptophyta</taxon>
        <taxon>Embryophyta</taxon>
        <taxon>Tracheophyta</taxon>
        <taxon>Spermatophyta</taxon>
        <taxon>Magnoliopsida</taxon>
        <taxon>eudicotyledons</taxon>
        <taxon>Gunneridae</taxon>
        <taxon>Pentapetalae</taxon>
        <taxon>asterids</taxon>
        <taxon>Ericales</taxon>
        <taxon>Theaceae</taxon>
        <taxon>Camellia</taxon>
    </lineage>
</organism>
<evidence type="ECO:0000313" key="2">
    <source>
        <dbReference type="Proteomes" id="UP001060215"/>
    </source>
</evidence>
<keyword evidence="2" id="KW-1185">Reference proteome</keyword>
<dbReference type="EMBL" id="CM045771">
    <property type="protein sequence ID" value="KAI7987400.1"/>
    <property type="molecule type" value="Genomic_DNA"/>
</dbReference>
<gene>
    <name evidence="1" type="ORF">LOK49_LG13G01388</name>
</gene>